<dbReference type="EMBL" id="BARV01014694">
    <property type="protein sequence ID" value="GAI22053.1"/>
    <property type="molecule type" value="Genomic_DNA"/>
</dbReference>
<protein>
    <submittedName>
        <fullName evidence="1">Uncharacterized protein</fullName>
    </submittedName>
</protein>
<organism evidence="1">
    <name type="scientific">marine sediment metagenome</name>
    <dbReference type="NCBI Taxonomy" id="412755"/>
    <lineage>
        <taxon>unclassified sequences</taxon>
        <taxon>metagenomes</taxon>
        <taxon>ecological metagenomes</taxon>
    </lineage>
</organism>
<evidence type="ECO:0000313" key="1">
    <source>
        <dbReference type="EMBL" id="GAI22053.1"/>
    </source>
</evidence>
<feature type="non-terminal residue" evidence="1">
    <location>
        <position position="60"/>
    </location>
</feature>
<name>X1LSK6_9ZZZZ</name>
<dbReference type="AlphaFoldDB" id="X1LSK6"/>
<gene>
    <name evidence="1" type="ORF">S06H3_25513</name>
</gene>
<accession>X1LSK6</accession>
<proteinExistence type="predicted"/>
<comment type="caution">
    <text evidence="1">The sequence shown here is derived from an EMBL/GenBank/DDBJ whole genome shotgun (WGS) entry which is preliminary data.</text>
</comment>
<sequence>MAGTDGVSLETRKWVEVLEREGHETFFMAGELDTSPDRSFLVPECHFTHPEVTGIYRECF</sequence>
<reference evidence="1" key="1">
    <citation type="journal article" date="2014" name="Front. Microbiol.">
        <title>High frequency of phylogenetically diverse reductive dehalogenase-homologous genes in deep subseafloor sedimentary metagenomes.</title>
        <authorList>
            <person name="Kawai M."/>
            <person name="Futagami T."/>
            <person name="Toyoda A."/>
            <person name="Takaki Y."/>
            <person name="Nishi S."/>
            <person name="Hori S."/>
            <person name="Arai W."/>
            <person name="Tsubouchi T."/>
            <person name="Morono Y."/>
            <person name="Uchiyama I."/>
            <person name="Ito T."/>
            <person name="Fujiyama A."/>
            <person name="Inagaki F."/>
            <person name="Takami H."/>
        </authorList>
    </citation>
    <scope>NUCLEOTIDE SEQUENCE</scope>
    <source>
        <strain evidence="1">Expedition CK06-06</strain>
    </source>
</reference>